<dbReference type="AlphaFoldDB" id="A0A1S8YT19"/>
<proteinExistence type="predicted"/>
<accession>A0A1S8YT19</accession>
<name>A0A1S8YT19_9GAMM</name>
<protein>
    <recommendedName>
        <fullName evidence="1">DUF4224 domain-containing protein</fullName>
    </recommendedName>
</protein>
<sequence>MNNESNIISDSDITMITGYEMPRKQCEALEKAGVWFIVRRDGRPCTTWTHFNYPLRHRAVPPAASEPDWGAME</sequence>
<organism evidence="2 3">
    <name type="scientific">Izhakiella australiensis</name>
    <dbReference type="NCBI Taxonomy" id="1926881"/>
    <lineage>
        <taxon>Bacteria</taxon>
        <taxon>Pseudomonadati</taxon>
        <taxon>Pseudomonadota</taxon>
        <taxon>Gammaproteobacteria</taxon>
        <taxon>Enterobacterales</taxon>
        <taxon>Erwiniaceae</taxon>
        <taxon>Izhakiella</taxon>
    </lineage>
</organism>
<dbReference type="Proteomes" id="UP000190667">
    <property type="component" value="Unassembled WGS sequence"/>
</dbReference>
<dbReference type="InterPro" id="IPR025319">
    <property type="entry name" value="DUF4224"/>
</dbReference>
<evidence type="ECO:0000313" key="3">
    <source>
        <dbReference type="Proteomes" id="UP000190667"/>
    </source>
</evidence>
<dbReference type="OrthoDB" id="6059012at2"/>
<evidence type="ECO:0000259" key="1">
    <source>
        <dbReference type="Pfam" id="PF13986"/>
    </source>
</evidence>
<dbReference type="EMBL" id="MRUL01000001">
    <property type="protein sequence ID" value="OON42234.1"/>
    <property type="molecule type" value="Genomic_DNA"/>
</dbReference>
<keyword evidence="3" id="KW-1185">Reference proteome</keyword>
<gene>
    <name evidence="2" type="ORF">BTJ39_03270</name>
</gene>
<comment type="caution">
    <text evidence="2">The sequence shown here is derived from an EMBL/GenBank/DDBJ whole genome shotgun (WGS) entry which is preliminary data.</text>
</comment>
<dbReference type="Pfam" id="PF13986">
    <property type="entry name" value="DUF4224"/>
    <property type="match status" value="1"/>
</dbReference>
<feature type="domain" description="DUF4224" evidence="1">
    <location>
        <begin position="7"/>
        <end position="50"/>
    </location>
</feature>
<reference evidence="2 3" key="1">
    <citation type="submission" date="2016-12" db="EMBL/GenBank/DDBJ databases">
        <title>Izhakiella australiana sp. nov. of genus Izhakiella isolated from Australian desert.</title>
        <authorList>
            <person name="Ji M."/>
        </authorList>
    </citation>
    <scope>NUCLEOTIDE SEQUENCE [LARGE SCALE GENOMIC DNA]</scope>
    <source>
        <strain evidence="2 3">D4N98</strain>
    </source>
</reference>
<evidence type="ECO:0000313" key="2">
    <source>
        <dbReference type="EMBL" id="OON42234.1"/>
    </source>
</evidence>